<accession>A0A8S9A3K7</accession>
<proteinExistence type="predicted"/>
<protein>
    <submittedName>
        <fullName evidence="1">Uncharacterized protein</fullName>
    </submittedName>
</protein>
<dbReference type="EMBL" id="NMPR01000007">
    <property type="protein sequence ID" value="KAA8636036.1"/>
    <property type="molecule type" value="Genomic_DNA"/>
</dbReference>
<gene>
    <name evidence="1" type="ORF">SMACR_04605</name>
</gene>
<comment type="caution">
    <text evidence="1">The sequence shown here is derived from an EMBL/GenBank/DDBJ whole genome shotgun (WGS) entry which is preliminary data.</text>
</comment>
<dbReference type="Proteomes" id="UP000433876">
    <property type="component" value="Unassembled WGS sequence"/>
</dbReference>
<name>A0A8S9A3K7_SORMA</name>
<evidence type="ECO:0000313" key="2">
    <source>
        <dbReference type="Proteomes" id="UP000433876"/>
    </source>
</evidence>
<evidence type="ECO:0000313" key="1">
    <source>
        <dbReference type="EMBL" id="KAA8636036.1"/>
    </source>
</evidence>
<sequence>MPTEAGHRLYVKNRIGVAT</sequence>
<dbReference type="AlphaFoldDB" id="A0A8S9A3K7"/>
<organism evidence="1 2">
    <name type="scientific">Sordaria macrospora</name>
    <dbReference type="NCBI Taxonomy" id="5147"/>
    <lineage>
        <taxon>Eukaryota</taxon>
        <taxon>Fungi</taxon>
        <taxon>Dikarya</taxon>
        <taxon>Ascomycota</taxon>
        <taxon>Pezizomycotina</taxon>
        <taxon>Sordariomycetes</taxon>
        <taxon>Sordariomycetidae</taxon>
        <taxon>Sordariales</taxon>
        <taxon>Sordariaceae</taxon>
        <taxon>Sordaria</taxon>
    </lineage>
</organism>
<reference evidence="1 2" key="1">
    <citation type="submission" date="2017-07" db="EMBL/GenBank/DDBJ databases">
        <title>Genome sequence of the Sordaria macrospora wild type strain R19027.</title>
        <authorList>
            <person name="Nowrousian M."/>
            <person name="Teichert I."/>
            <person name="Kueck U."/>
        </authorList>
    </citation>
    <scope>NUCLEOTIDE SEQUENCE [LARGE SCALE GENOMIC DNA]</scope>
    <source>
        <strain evidence="1 2">R19027</strain>
        <tissue evidence="1">Mycelium</tissue>
    </source>
</reference>